<feature type="domain" description="GST C-terminal" evidence="3">
    <location>
        <begin position="112"/>
        <end position="242"/>
    </location>
</feature>
<dbReference type="InterPro" id="IPR036282">
    <property type="entry name" value="Glutathione-S-Trfase_C_sf"/>
</dbReference>
<reference evidence="4 5" key="1">
    <citation type="submission" date="2018-05" db="EMBL/GenBank/DDBJ databases">
        <title>Genome sequencing and assembly of the regulated plant pathogen Lachnellula willkommii and related sister species for the development of diagnostic species identification markers.</title>
        <authorList>
            <person name="Giroux E."/>
            <person name="Bilodeau G."/>
        </authorList>
    </citation>
    <scope>NUCLEOTIDE SEQUENCE [LARGE SCALE GENOMIC DNA]</scope>
    <source>
        <strain evidence="4 5">CBS 268.59</strain>
    </source>
</reference>
<dbReference type="Pfam" id="PF13410">
    <property type="entry name" value="GST_C_2"/>
    <property type="match status" value="1"/>
</dbReference>
<keyword evidence="1" id="KW-0560">Oxidoreductase</keyword>
<keyword evidence="5" id="KW-1185">Reference proteome</keyword>
<dbReference type="GO" id="GO:0004364">
    <property type="term" value="F:glutathione transferase activity"/>
    <property type="evidence" value="ECO:0007669"/>
    <property type="project" value="InterPro"/>
</dbReference>
<dbReference type="PRINTS" id="PR01625">
    <property type="entry name" value="GSTRNSFRASEO"/>
</dbReference>
<dbReference type="OrthoDB" id="4951845at2759"/>
<dbReference type="GO" id="GO:0005737">
    <property type="term" value="C:cytoplasm"/>
    <property type="evidence" value="ECO:0007669"/>
    <property type="project" value="InterPro"/>
</dbReference>
<dbReference type="InterPro" id="IPR010987">
    <property type="entry name" value="Glutathione-S-Trfase_C-like"/>
</dbReference>
<comment type="caution">
    <text evidence="4">The sequence shown here is derived from an EMBL/GenBank/DDBJ whole genome shotgun (WGS) entry which is preliminary data.</text>
</comment>
<organism evidence="4 5">
    <name type="scientific">Lachnellula suecica</name>
    <dbReference type="NCBI Taxonomy" id="602035"/>
    <lineage>
        <taxon>Eukaryota</taxon>
        <taxon>Fungi</taxon>
        <taxon>Dikarya</taxon>
        <taxon>Ascomycota</taxon>
        <taxon>Pezizomycotina</taxon>
        <taxon>Leotiomycetes</taxon>
        <taxon>Helotiales</taxon>
        <taxon>Lachnaceae</taxon>
        <taxon>Lachnellula</taxon>
    </lineage>
</organism>
<evidence type="ECO:0000259" key="2">
    <source>
        <dbReference type="PROSITE" id="PS50404"/>
    </source>
</evidence>
<dbReference type="GO" id="GO:0045174">
    <property type="term" value="F:glutathione dehydrogenase (ascorbate) activity"/>
    <property type="evidence" value="ECO:0007669"/>
    <property type="project" value="UniProtKB-ARBA"/>
</dbReference>
<gene>
    <name evidence="4" type="primary">GSTO1</name>
    <name evidence="4" type="ORF">LSUE1_G008677</name>
</gene>
<dbReference type="SUPFAM" id="SSF52833">
    <property type="entry name" value="Thioredoxin-like"/>
    <property type="match status" value="1"/>
</dbReference>
<dbReference type="PROSITE" id="PS50405">
    <property type="entry name" value="GST_CTER"/>
    <property type="match status" value="1"/>
</dbReference>
<dbReference type="CDD" id="cd00570">
    <property type="entry name" value="GST_N_family"/>
    <property type="match status" value="1"/>
</dbReference>
<sequence>MSHPDAGVFPHATGAAEAMVKSHQKEEPLKLYSGWFCPFVQRVLLVLLEKDIPFQYIEVNPYHKPQSLLTLNPRGLVPTLQYDNKPLYESTVICEFLEDAYPSATPKLIPSDPYTKARMKIWIDFVTSRILPAFHRFLQFQPNSASETGIEKVRADFLEQMKQLVQEMDAEGRYFLGKELTLIDLMIAPWAVRLWLFDHFKGGLNMPKGEPWVERFEKWRQVVEKRDSVVDSTSEKEHYLPIYQRYADDVAQSEMAKAIRQGQGVP</sequence>
<dbReference type="Gene3D" id="3.40.30.10">
    <property type="entry name" value="Glutaredoxin"/>
    <property type="match status" value="1"/>
</dbReference>
<dbReference type="InterPro" id="IPR050983">
    <property type="entry name" value="GST_Omega/HSP26"/>
</dbReference>
<dbReference type="PANTHER" id="PTHR43968">
    <property type="match status" value="1"/>
</dbReference>
<dbReference type="InterPro" id="IPR036249">
    <property type="entry name" value="Thioredoxin-like_sf"/>
</dbReference>
<dbReference type="EMBL" id="QGMK01003038">
    <property type="protein sequence ID" value="TVY54593.1"/>
    <property type="molecule type" value="Genomic_DNA"/>
</dbReference>
<dbReference type="AlphaFoldDB" id="A0A8T9BSJ6"/>
<evidence type="ECO:0000259" key="3">
    <source>
        <dbReference type="PROSITE" id="PS50405"/>
    </source>
</evidence>
<dbReference type="SFLD" id="SFLDG00358">
    <property type="entry name" value="Main_(cytGST)"/>
    <property type="match status" value="1"/>
</dbReference>
<evidence type="ECO:0000313" key="4">
    <source>
        <dbReference type="EMBL" id="TVY54593.1"/>
    </source>
</evidence>
<evidence type="ECO:0000256" key="1">
    <source>
        <dbReference type="ARBA" id="ARBA00023002"/>
    </source>
</evidence>
<dbReference type="InterPro" id="IPR004045">
    <property type="entry name" value="Glutathione_S-Trfase_N"/>
</dbReference>
<protein>
    <submittedName>
        <fullName evidence="4">Glutathione S-transferase omega-1</fullName>
    </submittedName>
</protein>
<dbReference type="Gene3D" id="1.20.1050.10">
    <property type="match status" value="1"/>
</dbReference>
<dbReference type="Pfam" id="PF13409">
    <property type="entry name" value="GST_N_2"/>
    <property type="match status" value="1"/>
</dbReference>
<dbReference type="InterPro" id="IPR040079">
    <property type="entry name" value="Glutathione_S-Trfase"/>
</dbReference>
<evidence type="ECO:0000313" key="5">
    <source>
        <dbReference type="Proteomes" id="UP000469558"/>
    </source>
</evidence>
<accession>A0A8T9BSJ6</accession>
<dbReference type="InterPro" id="IPR005442">
    <property type="entry name" value="GST_omega"/>
</dbReference>
<proteinExistence type="predicted"/>
<dbReference type="SUPFAM" id="SSF47616">
    <property type="entry name" value="GST C-terminal domain-like"/>
    <property type="match status" value="1"/>
</dbReference>
<dbReference type="SFLD" id="SFLDS00019">
    <property type="entry name" value="Glutathione_Transferase_(cytos"/>
    <property type="match status" value="1"/>
</dbReference>
<dbReference type="CDD" id="cd00299">
    <property type="entry name" value="GST_C_family"/>
    <property type="match status" value="1"/>
</dbReference>
<dbReference type="Proteomes" id="UP000469558">
    <property type="component" value="Unassembled WGS sequence"/>
</dbReference>
<dbReference type="PANTHER" id="PTHR43968:SF13">
    <property type="entry name" value="GLUTATHIONE TRANSFERASE OMEGA-1"/>
    <property type="match status" value="1"/>
</dbReference>
<dbReference type="PROSITE" id="PS50404">
    <property type="entry name" value="GST_NTER"/>
    <property type="match status" value="1"/>
</dbReference>
<feature type="domain" description="GST N-terminal" evidence="2">
    <location>
        <begin position="27"/>
        <end position="105"/>
    </location>
</feature>
<name>A0A8T9BSJ6_9HELO</name>